<reference evidence="1 2" key="1">
    <citation type="submission" date="2009-10" db="EMBL/GenBank/DDBJ databases">
        <authorList>
            <person name="Harkins D.M."/>
            <person name="Madupu R."/>
            <person name="Durkin A.S."/>
            <person name="Torralba M."/>
            <person name="Methe B."/>
            <person name="Sutton G.G."/>
            <person name="Strausberg R.L."/>
            <person name="Nelson K.E."/>
        </authorList>
    </citation>
    <scope>NUCLEOTIDE SEQUENCE [LARGE SCALE GENOMIC DNA]</scope>
    <source>
        <strain evidence="1 2">F0264</strain>
    </source>
</reference>
<dbReference type="Proteomes" id="UP000004226">
    <property type="component" value="Unassembled WGS sequence"/>
</dbReference>
<sequence>YHRNNNGLEDSEDYASFYGRQFERYNRKKFEDKDANFVTEQLRYTKEQLGNDWENAVKLVGFNFTFSKGIKIFGGGNVTVGAAFGDNGKKKFFLTVGGMLGAGFGGGFAAEGFTSIISGTDNPDDIAGTAYGLEAGIGVKDIGGKTIGANTNFKTTGAGSLGISGGPSNQEYEAHIGVTVSYTFVFGNIDAMVNKVKLELKKKKVP</sequence>
<name>D0GIR0_9FUSO</name>
<protein>
    <submittedName>
        <fullName evidence="1">Uncharacterized protein</fullName>
    </submittedName>
</protein>
<evidence type="ECO:0000313" key="2">
    <source>
        <dbReference type="Proteomes" id="UP000004226"/>
    </source>
</evidence>
<keyword evidence="2" id="KW-1185">Reference proteome</keyword>
<feature type="non-terminal residue" evidence="1">
    <location>
        <position position="1"/>
    </location>
</feature>
<comment type="caution">
    <text evidence="1">The sequence shown here is derived from an EMBL/GenBank/DDBJ whole genome shotgun (WGS) entry which is preliminary data.</text>
</comment>
<feature type="non-terminal residue" evidence="1">
    <location>
        <position position="206"/>
    </location>
</feature>
<dbReference type="EMBL" id="ADAD01000025">
    <property type="protein sequence ID" value="EEY36021.1"/>
    <property type="molecule type" value="Genomic_DNA"/>
</dbReference>
<evidence type="ECO:0000313" key="1">
    <source>
        <dbReference type="EMBL" id="EEY36021.1"/>
    </source>
</evidence>
<dbReference type="RefSeq" id="WP_006806365.1">
    <property type="nucleotide sequence ID" value="NZ_ADAD01000025.1"/>
</dbReference>
<gene>
    <name evidence="1" type="ORF">HMPREF0554_2152</name>
</gene>
<dbReference type="AlphaFoldDB" id="D0GIR0"/>
<organism evidence="1 2">
    <name type="scientific">Pseudoleptotrichia goodfellowii F0264</name>
    <dbReference type="NCBI Taxonomy" id="596323"/>
    <lineage>
        <taxon>Bacteria</taxon>
        <taxon>Fusobacteriati</taxon>
        <taxon>Fusobacteriota</taxon>
        <taxon>Fusobacteriia</taxon>
        <taxon>Fusobacteriales</taxon>
        <taxon>Leptotrichiaceae</taxon>
        <taxon>Pseudoleptotrichia</taxon>
    </lineage>
</organism>
<proteinExistence type="predicted"/>
<accession>D0GIR0</accession>